<accession>A0A917I3E0</accession>
<evidence type="ECO:0000313" key="3">
    <source>
        <dbReference type="Proteomes" id="UP000660862"/>
    </source>
</evidence>
<dbReference type="InterPro" id="IPR046342">
    <property type="entry name" value="CBS_dom_sf"/>
</dbReference>
<dbReference type="RefSeq" id="WP_188508609.1">
    <property type="nucleotide sequence ID" value="NZ_BMER01000007.1"/>
</dbReference>
<name>A0A917I3E0_9SPHI</name>
<organism evidence="2 3">
    <name type="scientific">Parapedobacter pyrenivorans</name>
    <dbReference type="NCBI Taxonomy" id="1305674"/>
    <lineage>
        <taxon>Bacteria</taxon>
        <taxon>Pseudomonadati</taxon>
        <taxon>Bacteroidota</taxon>
        <taxon>Sphingobacteriia</taxon>
        <taxon>Sphingobacteriales</taxon>
        <taxon>Sphingobacteriaceae</taxon>
        <taxon>Parapedobacter</taxon>
    </lineage>
</organism>
<proteinExistence type="predicted"/>
<dbReference type="Gene3D" id="3.10.580.10">
    <property type="entry name" value="CBS-domain"/>
    <property type="match status" value="1"/>
</dbReference>
<sequence length="220" mass="24825">MNVGQIITAQNYAISPTDSKRKILDKMADLRLAHLPVVKDDVLLGLITYEALSGRDHMDEPIQQAGIAYEQVQLHDAQHIYDAMLVFQIHQLDLLPVLDNEHAYLGAITPLDLIDALSETMSIHHPGGIIVLEIGNRDNALSHIAHIVESENTQILNSYVQMFSDSSRLEVTIKVNKADISSVVAAFLRHDYTVKTTYNTEKSRDNSRDRYDQLMNYINM</sequence>
<reference evidence="2" key="2">
    <citation type="submission" date="2020-09" db="EMBL/GenBank/DDBJ databases">
        <authorList>
            <person name="Sun Q."/>
            <person name="Zhou Y."/>
        </authorList>
    </citation>
    <scope>NUCLEOTIDE SEQUENCE</scope>
    <source>
        <strain evidence="2">CGMCC 1.12195</strain>
    </source>
</reference>
<keyword evidence="3" id="KW-1185">Reference proteome</keyword>
<dbReference type="AlphaFoldDB" id="A0A917I3E0"/>
<protein>
    <recommendedName>
        <fullName evidence="1">CBS domain-containing protein</fullName>
    </recommendedName>
</protein>
<gene>
    <name evidence="2" type="ORF">GCM10007415_47270</name>
</gene>
<dbReference type="EMBL" id="BMER01000007">
    <property type="protein sequence ID" value="GGH05428.1"/>
    <property type="molecule type" value="Genomic_DNA"/>
</dbReference>
<dbReference type="Gene3D" id="3.90.1280.20">
    <property type="match status" value="1"/>
</dbReference>
<dbReference type="Pfam" id="PF00571">
    <property type="entry name" value="CBS"/>
    <property type="match status" value="1"/>
</dbReference>
<comment type="caution">
    <text evidence="2">The sequence shown here is derived from an EMBL/GenBank/DDBJ whole genome shotgun (WGS) entry which is preliminary data.</text>
</comment>
<dbReference type="SUPFAM" id="SSF54631">
    <property type="entry name" value="CBS-domain pair"/>
    <property type="match status" value="1"/>
</dbReference>
<reference evidence="2" key="1">
    <citation type="journal article" date="2014" name="Int. J. Syst. Evol. Microbiol.">
        <title>Complete genome sequence of Corynebacterium casei LMG S-19264T (=DSM 44701T), isolated from a smear-ripened cheese.</title>
        <authorList>
            <consortium name="US DOE Joint Genome Institute (JGI-PGF)"/>
            <person name="Walter F."/>
            <person name="Albersmeier A."/>
            <person name="Kalinowski J."/>
            <person name="Ruckert C."/>
        </authorList>
    </citation>
    <scope>NUCLEOTIDE SEQUENCE</scope>
    <source>
        <strain evidence="2">CGMCC 1.12195</strain>
    </source>
</reference>
<feature type="domain" description="CBS" evidence="1">
    <location>
        <begin position="3"/>
        <end position="51"/>
    </location>
</feature>
<evidence type="ECO:0000259" key="1">
    <source>
        <dbReference type="Pfam" id="PF00571"/>
    </source>
</evidence>
<dbReference type="InterPro" id="IPR000644">
    <property type="entry name" value="CBS_dom"/>
</dbReference>
<evidence type="ECO:0000313" key="2">
    <source>
        <dbReference type="EMBL" id="GGH05428.1"/>
    </source>
</evidence>
<dbReference type="Proteomes" id="UP000660862">
    <property type="component" value="Unassembled WGS sequence"/>
</dbReference>